<dbReference type="AlphaFoldDB" id="A0A8F5BLB8"/>
<keyword evidence="5" id="KW-0627">Porphyrin biosynthesis</keyword>
<proteinExistence type="predicted"/>
<keyword evidence="3 6" id="KW-0560">Oxidoreductase</keyword>
<evidence type="ECO:0000313" key="6">
    <source>
        <dbReference type="EMBL" id="QXJ27221.1"/>
    </source>
</evidence>
<organism evidence="6 7">
    <name type="scientific">Saccharolobus shibatae (strain ATCC 51178 / DSM 5389 / JCM 8931 / NBRC 15437 / B12)</name>
    <name type="common">Sulfolobus shibatae</name>
    <dbReference type="NCBI Taxonomy" id="523848"/>
    <lineage>
        <taxon>Archaea</taxon>
        <taxon>Thermoproteota</taxon>
        <taxon>Thermoprotei</taxon>
        <taxon>Sulfolobales</taxon>
        <taxon>Sulfolobaceae</taxon>
        <taxon>Saccharolobus</taxon>
    </lineage>
</organism>
<dbReference type="InterPro" id="IPR028161">
    <property type="entry name" value="Met8-like"/>
</dbReference>
<dbReference type="RefSeq" id="WP_218258998.1">
    <property type="nucleotide sequence ID" value="NZ_CP077717.1"/>
</dbReference>
<dbReference type="NCBIfam" id="TIGR01470">
    <property type="entry name" value="cysG_Nterm"/>
    <property type="match status" value="1"/>
</dbReference>
<reference evidence="6" key="1">
    <citation type="journal article" date="2021" name="Environ. Microbiol.">
        <title>New insights into the diversity and evolution of the archaeal mobilome from three complete genomes of Saccharolobus shibatae.</title>
        <authorList>
            <person name="Medvedeva S."/>
            <person name="Brandt D."/>
            <person name="Cvirkaite-Krupovic V."/>
            <person name="Liu Y."/>
            <person name="Severinov K."/>
            <person name="Ishino S."/>
            <person name="Ishino Y."/>
            <person name="Prangishvili D."/>
            <person name="Kalinowski J."/>
            <person name="Krupovic M."/>
        </authorList>
    </citation>
    <scope>NUCLEOTIDE SEQUENCE</scope>
    <source>
        <strain evidence="6">B12</strain>
    </source>
</reference>
<dbReference type="EMBL" id="CP077717">
    <property type="protein sequence ID" value="QXJ27221.1"/>
    <property type="molecule type" value="Genomic_DNA"/>
</dbReference>
<dbReference type="GO" id="GO:0019354">
    <property type="term" value="P:siroheme biosynthetic process"/>
    <property type="evidence" value="ECO:0007669"/>
    <property type="project" value="UniProtKB-UniPathway"/>
</dbReference>
<dbReference type="GO" id="GO:0004325">
    <property type="term" value="F:ferrochelatase activity"/>
    <property type="evidence" value="ECO:0007669"/>
    <property type="project" value="InterPro"/>
</dbReference>
<dbReference type="InterPro" id="IPR006367">
    <property type="entry name" value="Sirohaem_synthase_N"/>
</dbReference>
<sequence length="214" mass="24409">MITKDYYPIFIDLSNFRVLVIGGGKVGTKRALAFKKYGANVSVISLDFSQDLLNSDIRLIKEDANKIDASIIEKYDIILTCTNNFELNEKLCNIAKNLRKLCNNPTNPENSNFIVPIFYSDNDMEIAITTKGKSSILAKEILSKTINIANSPEMRNLLSAMYDVKTLLKKKVTDPSVRYSFYHKIYNDEKFKYYATNGLIEKALHRAEEIINDQ</sequence>
<evidence type="ECO:0000256" key="1">
    <source>
        <dbReference type="ARBA" id="ARBA00005010"/>
    </source>
</evidence>
<accession>A0A8F5BLB8</accession>
<evidence type="ECO:0000256" key="4">
    <source>
        <dbReference type="ARBA" id="ARBA00023027"/>
    </source>
</evidence>
<protein>
    <recommendedName>
        <fullName evidence="2">precorrin-2 dehydrogenase</fullName>
        <ecNumber evidence="2">1.3.1.76</ecNumber>
    </recommendedName>
</protein>
<evidence type="ECO:0000313" key="7">
    <source>
        <dbReference type="Proteomes" id="UP000694018"/>
    </source>
</evidence>
<dbReference type="UniPathway" id="UPA00262">
    <property type="reaction ID" value="UER00222"/>
</dbReference>
<dbReference type="PANTHER" id="PTHR35330">
    <property type="entry name" value="SIROHEME BIOSYNTHESIS PROTEIN MET8"/>
    <property type="match status" value="1"/>
</dbReference>
<keyword evidence="4" id="KW-0520">NAD</keyword>
<keyword evidence="6" id="KW-0456">Lyase</keyword>
<comment type="pathway">
    <text evidence="1">Porphyrin-containing compound metabolism; siroheme biosynthesis; sirohydrochlorin from precorrin-2: step 1/1.</text>
</comment>
<gene>
    <name evidence="6" type="ORF">J5U23_00079</name>
</gene>
<name>A0A8F5BLB8_SACSH</name>
<dbReference type="GO" id="GO:0043115">
    <property type="term" value="F:precorrin-2 dehydrogenase activity"/>
    <property type="evidence" value="ECO:0007669"/>
    <property type="project" value="UniProtKB-EC"/>
</dbReference>
<dbReference type="EC" id="1.3.1.76" evidence="2"/>
<dbReference type="KEGG" id="sshi:J5U23_00079"/>
<dbReference type="GeneID" id="65561701"/>
<dbReference type="Pfam" id="PF13241">
    <property type="entry name" value="NAD_binding_7"/>
    <property type="match status" value="1"/>
</dbReference>
<evidence type="ECO:0000256" key="3">
    <source>
        <dbReference type="ARBA" id="ARBA00023002"/>
    </source>
</evidence>
<dbReference type="PANTHER" id="PTHR35330:SF1">
    <property type="entry name" value="SIROHEME BIOSYNTHESIS PROTEIN MET8"/>
    <property type="match status" value="1"/>
</dbReference>
<evidence type="ECO:0000256" key="5">
    <source>
        <dbReference type="ARBA" id="ARBA00023244"/>
    </source>
</evidence>
<evidence type="ECO:0000256" key="2">
    <source>
        <dbReference type="ARBA" id="ARBA00012400"/>
    </source>
</evidence>
<dbReference type="OrthoDB" id="10510at2157"/>
<dbReference type="Proteomes" id="UP000694018">
    <property type="component" value="Chromosome"/>
</dbReference>